<dbReference type="AlphaFoldDB" id="A0A1L9AWI8"/>
<name>A0A1L9AWI8_9BACT</name>
<dbReference type="Proteomes" id="UP000182229">
    <property type="component" value="Unassembled WGS sequence"/>
</dbReference>
<comment type="caution">
    <text evidence="1">The sequence shown here is derived from an EMBL/GenBank/DDBJ whole genome shotgun (WGS) entry which is preliminary data.</text>
</comment>
<protein>
    <submittedName>
        <fullName evidence="1">Uncharacterized protein</fullName>
    </submittedName>
</protein>
<organism evidence="1 2">
    <name type="scientific">Cystobacter ferrugineus</name>
    <dbReference type="NCBI Taxonomy" id="83449"/>
    <lineage>
        <taxon>Bacteria</taxon>
        <taxon>Pseudomonadati</taxon>
        <taxon>Myxococcota</taxon>
        <taxon>Myxococcia</taxon>
        <taxon>Myxococcales</taxon>
        <taxon>Cystobacterineae</taxon>
        <taxon>Archangiaceae</taxon>
        <taxon>Cystobacter</taxon>
    </lineage>
</organism>
<reference evidence="1 2" key="2">
    <citation type="submission" date="2016-12" db="EMBL/GenBank/DDBJ databases">
        <title>Draft Genome Sequence of Cystobacter ferrugineus Strain Cbfe23.</title>
        <authorList>
            <person name="Akbar S."/>
            <person name="Dowd S.E."/>
            <person name="Stevens D.C."/>
        </authorList>
    </citation>
    <scope>NUCLEOTIDE SEQUENCE [LARGE SCALE GENOMIC DNA]</scope>
    <source>
        <strain evidence="1 2">Cbfe23</strain>
    </source>
</reference>
<dbReference type="SUPFAM" id="SSF48452">
    <property type="entry name" value="TPR-like"/>
    <property type="match status" value="1"/>
</dbReference>
<dbReference type="Pfam" id="PF14559">
    <property type="entry name" value="TPR_19"/>
    <property type="match status" value="1"/>
</dbReference>
<keyword evidence="2" id="KW-1185">Reference proteome</keyword>
<sequence length="160" mass="18076">MTPHDKLVQQVSELLERKRNRDALKLVREAWAQGTRSVHLKLLEAEACKALLPPDTTGALRAYEEAIALEPDNWRAYNDMGLFLMTEGKRYLQRAVELLEEARRRAPTRPEPSLNLVLAYARTGRDAESVELAQQVLRDLPPDHPLHPQATALVEALLAP</sequence>
<dbReference type="EMBL" id="MPIN01000020">
    <property type="protein sequence ID" value="OJH34283.1"/>
    <property type="molecule type" value="Genomic_DNA"/>
</dbReference>
<gene>
    <name evidence="1" type="ORF">BON30_44005</name>
</gene>
<proteinExistence type="predicted"/>
<evidence type="ECO:0000313" key="1">
    <source>
        <dbReference type="EMBL" id="OJH34283.1"/>
    </source>
</evidence>
<accession>A0A1L9AWI8</accession>
<dbReference type="Pfam" id="PF13432">
    <property type="entry name" value="TPR_16"/>
    <property type="match status" value="1"/>
</dbReference>
<dbReference type="RefSeq" id="WP_071904608.1">
    <property type="nucleotide sequence ID" value="NZ_MPIN01000020.1"/>
</dbReference>
<evidence type="ECO:0000313" key="2">
    <source>
        <dbReference type="Proteomes" id="UP000182229"/>
    </source>
</evidence>
<reference evidence="2" key="1">
    <citation type="submission" date="2016-11" db="EMBL/GenBank/DDBJ databases">
        <authorList>
            <person name="Shukria A."/>
            <person name="Stevens D.C."/>
        </authorList>
    </citation>
    <scope>NUCLEOTIDE SEQUENCE [LARGE SCALE GENOMIC DNA]</scope>
    <source>
        <strain evidence="2">Cbfe23</strain>
    </source>
</reference>
<dbReference type="Gene3D" id="1.25.40.10">
    <property type="entry name" value="Tetratricopeptide repeat domain"/>
    <property type="match status" value="1"/>
</dbReference>
<dbReference type="InterPro" id="IPR011990">
    <property type="entry name" value="TPR-like_helical_dom_sf"/>
</dbReference>
<dbReference type="STRING" id="83449.BON30_44005"/>
<dbReference type="OrthoDB" id="5515265at2"/>